<sequence length="89" mass="10215">MKNLLFGAVMLLGTFAFASTIETHGDDMNTQNYEFQFMEDIVVGGWCEIFIYNSNGEVVDYSYTWEISEYACKKRAKDMLDDFVIAPVD</sequence>
<evidence type="ECO:0000256" key="1">
    <source>
        <dbReference type="SAM" id="SignalP"/>
    </source>
</evidence>
<feature type="signal peptide" evidence="1">
    <location>
        <begin position="1"/>
        <end position="18"/>
    </location>
</feature>
<dbReference type="AlphaFoldDB" id="A0A9X4MUY8"/>
<comment type="caution">
    <text evidence="2">The sequence shown here is derived from an EMBL/GenBank/DDBJ whole genome shotgun (WGS) entry which is preliminary data.</text>
</comment>
<protein>
    <submittedName>
        <fullName evidence="2">Uncharacterized protein</fullName>
    </submittedName>
</protein>
<feature type="chain" id="PRO_5040735823" evidence="1">
    <location>
        <begin position="19"/>
        <end position="89"/>
    </location>
</feature>
<reference evidence="2" key="1">
    <citation type="submission" date="2022-07" db="EMBL/GenBank/DDBJ databases">
        <title>Description and genome-wide analysis of Profundicola chukchiensis gen. nov., sp. nov., marine bacteria isolated from bottom sediments of the Chukchi Sea.</title>
        <authorList>
            <person name="Romanenko L."/>
            <person name="Otstavnykh N."/>
            <person name="Kurilenko V."/>
            <person name="Eremeev V."/>
            <person name="Velansky P."/>
            <person name="Mikhailov V."/>
            <person name="Isaeva M."/>
        </authorList>
    </citation>
    <scope>NUCLEOTIDE SEQUENCE</scope>
    <source>
        <strain evidence="2">KMM 9713</strain>
    </source>
</reference>
<name>A0A9X4MUY8_9FLAO</name>
<dbReference type="RefSeq" id="WP_304416836.1">
    <property type="nucleotide sequence ID" value="NZ_JANAIE010000003.1"/>
</dbReference>
<gene>
    <name evidence="2" type="ORF">NMK71_03055</name>
</gene>
<evidence type="ECO:0000313" key="3">
    <source>
        <dbReference type="Proteomes" id="UP001152599"/>
    </source>
</evidence>
<organism evidence="2 3">
    <name type="scientific">Profundicola chukchiensis</name>
    <dbReference type="NCBI Taxonomy" id="2961959"/>
    <lineage>
        <taxon>Bacteria</taxon>
        <taxon>Pseudomonadati</taxon>
        <taxon>Bacteroidota</taxon>
        <taxon>Flavobacteriia</taxon>
        <taxon>Flavobacteriales</taxon>
        <taxon>Weeksellaceae</taxon>
        <taxon>Profundicola</taxon>
    </lineage>
</organism>
<dbReference type="EMBL" id="JANCMU010000001">
    <property type="protein sequence ID" value="MDG4945381.1"/>
    <property type="molecule type" value="Genomic_DNA"/>
</dbReference>
<keyword evidence="3" id="KW-1185">Reference proteome</keyword>
<keyword evidence="1" id="KW-0732">Signal</keyword>
<dbReference type="Proteomes" id="UP001152599">
    <property type="component" value="Unassembled WGS sequence"/>
</dbReference>
<evidence type="ECO:0000313" key="2">
    <source>
        <dbReference type="EMBL" id="MDG4945381.1"/>
    </source>
</evidence>
<accession>A0A9X4MUY8</accession>
<proteinExistence type="predicted"/>